<evidence type="ECO:0000313" key="11">
    <source>
        <dbReference type="EMBL" id="AEM41320.1"/>
    </source>
</evidence>
<feature type="binding site" evidence="5">
    <location>
        <begin position="112"/>
        <end position="114"/>
    </location>
    <ligand>
        <name>GTP</name>
        <dbReference type="ChEBI" id="CHEBI:37565"/>
    </ligand>
</feature>
<organism evidence="11 12">
    <name type="scientific">Ketogulonicigenium vulgare (strain WSH-001)</name>
    <dbReference type="NCBI Taxonomy" id="759362"/>
    <lineage>
        <taxon>Bacteria</taxon>
        <taxon>Pseudomonadati</taxon>
        <taxon>Pseudomonadota</taxon>
        <taxon>Alphaproteobacteria</taxon>
        <taxon>Rhodobacterales</taxon>
        <taxon>Roseobacteraceae</taxon>
        <taxon>Ketogulonicigenium</taxon>
    </lineage>
</organism>
<dbReference type="SUPFAM" id="SSF52490">
    <property type="entry name" value="Tubulin nucleotide-binding domain-like"/>
    <property type="match status" value="1"/>
</dbReference>
<feature type="region of interest" description="Disordered" evidence="8">
    <location>
        <begin position="367"/>
        <end position="542"/>
    </location>
</feature>
<dbReference type="HAMAP" id="MF_00909">
    <property type="entry name" value="FtsZ"/>
    <property type="match status" value="1"/>
</dbReference>
<evidence type="ECO:0000259" key="9">
    <source>
        <dbReference type="SMART" id="SM00864"/>
    </source>
</evidence>
<dbReference type="GO" id="GO:0000917">
    <property type="term" value="P:division septum assembly"/>
    <property type="evidence" value="ECO:0007669"/>
    <property type="project" value="UniProtKB-KW"/>
</dbReference>
<sequence>MNITSLSMPGHDELKPRITVFGVGGAGGNAVNNMIEQELEGVEFVVANTDAQALVASKAALRIQIGLEVTQGLGAGARPAVGAAAAEESLDQIIDHLAGSHMCFITAGMGGGTGTGAAPIIAQAAREMGVLTVGVVTKPFMFEGAKRMRQAEEGVAALQKVVDTLIIIPNQNLFRIASEKTTFTEAFMMADDVLYQGVKGVTDLMVRPGLINLDFADVRSVMDEMGKAMMGTGEAEGPTRAIDAAKKAISNPLLDEISLNGARGVLINITGGYDMTLFELDEAANHIREVVDPEANIIVGSTLDPDMVGKIRVSVVATGIDAAEKAPEMPVPRRSVQQPLVQQQPLQQPVMQPAVEAVVRAEAQRNEQFRTEQYRDPAPQPRQEYAPQPEPVRQEPVRQELVRQEPRQTYAPTPRPAAEPYEEVPPMYTPRPQPTMSQPAAPAHQPDPRYIAPQRPATSAAEALQRLSNAVDHNPVADQRRAPEPQPRFGIGNIIGRMAGGNQDGQGAAPARPQPSASREEPSSDPERERVEIPAFLRRQAN</sequence>
<dbReference type="PANTHER" id="PTHR30314">
    <property type="entry name" value="CELL DIVISION PROTEIN FTSZ-RELATED"/>
    <property type="match status" value="1"/>
</dbReference>
<dbReference type="Gene3D" id="3.40.50.1440">
    <property type="entry name" value="Tubulin/FtsZ, GTPase domain"/>
    <property type="match status" value="1"/>
</dbReference>
<dbReference type="InterPro" id="IPR018316">
    <property type="entry name" value="Tubulin/FtsZ_2-layer-sand-dom"/>
</dbReference>
<comment type="function">
    <text evidence="5 7">Essential cell division protein that forms a contractile ring structure (Z ring) at the future cell division site. The regulation of the ring assembly controls the timing and the location of cell division. One of the functions of the FtsZ ring is to recruit other cell division proteins to the septum to produce a new cell wall between the dividing cells. Binds GTP and shows GTPase activity.</text>
</comment>
<dbReference type="AlphaFoldDB" id="F9Y9A3"/>
<evidence type="ECO:0000313" key="12">
    <source>
        <dbReference type="Proteomes" id="UP000000692"/>
    </source>
</evidence>
<dbReference type="PANTHER" id="PTHR30314:SF3">
    <property type="entry name" value="MITOCHONDRIAL DIVISION PROTEIN FSZA"/>
    <property type="match status" value="1"/>
</dbReference>
<evidence type="ECO:0000256" key="1">
    <source>
        <dbReference type="ARBA" id="ARBA00009690"/>
    </source>
</evidence>
<dbReference type="InterPro" id="IPR036525">
    <property type="entry name" value="Tubulin/FtsZ_GTPase_sf"/>
</dbReference>
<keyword evidence="12" id="KW-1185">Reference proteome</keyword>
<dbReference type="PROSITE" id="PS01135">
    <property type="entry name" value="FTSZ_2"/>
    <property type="match status" value="1"/>
</dbReference>
<dbReference type="PATRIC" id="fig|759362.5.peg.1529"/>
<dbReference type="Gene3D" id="3.30.1330.20">
    <property type="entry name" value="Tubulin/FtsZ, C-terminal domain"/>
    <property type="match status" value="1"/>
</dbReference>
<dbReference type="OrthoDB" id="9813375at2"/>
<dbReference type="HOGENOM" id="CLU_024865_5_0_5"/>
<dbReference type="SMART" id="SM00865">
    <property type="entry name" value="Tubulin_C"/>
    <property type="match status" value="1"/>
</dbReference>
<keyword evidence="5 7" id="KW-0132">Cell division</keyword>
<evidence type="ECO:0000256" key="4">
    <source>
        <dbReference type="ARBA" id="ARBA00023134"/>
    </source>
</evidence>
<protein>
    <recommendedName>
        <fullName evidence="5 6">Cell division protein FtsZ</fullName>
    </recommendedName>
</protein>
<feature type="binding site" evidence="5">
    <location>
        <position position="143"/>
    </location>
    <ligand>
        <name>GTP</name>
        <dbReference type="ChEBI" id="CHEBI:37565"/>
    </ligand>
</feature>
<dbReference type="Pfam" id="PF00091">
    <property type="entry name" value="Tubulin"/>
    <property type="match status" value="1"/>
</dbReference>
<dbReference type="InterPro" id="IPR020805">
    <property type="entry name" value="Cell_div_FtsZ_CS"/>
</dbReference>
<dbReference type="CDD" id="cd02201">
    <property type="entry name" value="FtsZ_type1"/>
    <property type="match status" value="1"/>
</dbReference>
<dbReference type="Pfam" id="PF12327">
    <property type="entry name" value="FtsZ_C"/>
    <property type="match status" value="1"/>
</dbReference>
<feature type="binding site" evidence="5">
    <location>
        <begin position="25"/>
        <end position="29"/>
    </location>
    <ligand>
        <name>GTP</name>
        <dbReference type="ChEBI" id="CHEBI:37565"/>
    </ligand>
</feature>
<dbReference type="eggNOG" id="COG0810">
    <property type="taxonomic scope" value="Bacteria"/>
</dbReference>
<dbReference type="Proteomes" id="UP000000692">
    <property type="component" value="Chromosome"/>
</dbReference>
<comment type="similarity">
    <text evidence="1 5 7">Belongs to the FtsZ family.</text>
</comment>
<name>F9Y9A3_KETVW</name>
<feature type="domain" description="Tubulin/FtsZ 2-layer sandwich" evidence="10">
    <location>
        <begin position="211"/>
        <end position="329"/>
    </location>
</feature>
<dbReference type="InterPro" id="IPR045061">
    <property type="entry name" value="FtsZ/CetZ"/>
</dbReference>
<feature type="compositionally biased region" description="Basic and acidic residues" evidence="8">
    <location>
        <begin position="392"/>
        <end position="406"/>
    </location>
</feature>
<dbReference type="InterPro" id="IPR000158">
    <property type="entry name" value="Cell_div_FtsZ"/>
</dbReference>
<reference evidence="11 12" key="1">
    <citation type="journal article" date="2011" name="J. Bacteriol.">
        <title>Complete genome sequence of the industrial strain Ketogulonicigenium vulgare WSH-001.</title>
        <authorList>
            <person name="Liu L."/>
            <person name="Li Y."/>
            <person name="Zhang J."/>
            <person name="Zhou Z."/>
            <person name="Liu J."/>
            <person name="Li X."/>
            <person name="Zhou J."/>
            <person name="Du G."/>
            <person name="Wang L."/>
            <person name="Chen J."/>
        </authorList>
    </citation>
    <scope>NUCLEOTIDE SEQUENCE [LARGE SCALE GENOMIC DNA]</scope>
    <source>
        <strain evidence="11 12">WSH-001</strain>
    </source>
</reference>
<dbReference type="GO" id="GO:0005737">
    <property type="term" value="C:cytoplasm"/>
    <property type="evidence" value="ECO:0007669"/>
    <property type="project" value="UniProtKB-SubCell"/>
</dbReference>
<dbReference type="PRINTS" id="PR00423">
    <property type="entry name" value="CELLDVISFTSZ"/>
</dbReference>
<evidence type="ECO:0000256" key="2">
    <source>
        <dbReference type="ARBA" id="ARBA00022490"/>
    </source>
</evidence>
<evidence type="ECO:0000256" key="3">
    <source>
        <dbReference type="ARBA" id="ARBA00022741"/>
    </source>
</evidence>
<feature type="compositionally biased region" description="Basic and acidic residues" evidence="8">
    <location>
        <begin position="518"/>
        <end position="532"/>
    </location>
</feature>
<dbReference type="KEGG" id="kvl:KVU_1481"/>
<comment type="subcellular location">
    <subcellularLocation>
        <location evidence="5">Cytoplasm</location>
    </subcellularLocation>
    <text evidence="5">Assembles at midcell at the inner surface of the cytoplasmic membrane.</text>
</comment>
<dbReference type="GO" id="GO:0003924">
    <property type="term" value="F:GTPase activity"/>
    <property type="evidence" value="ECO:0007669"/>
    <property type="project" value="UniProtKB-UniRule"/>
</dbReference>
<feature type="compositionally biased region" description="Low complexity" evidence="8">
    <location>
        <begin position="505"/>
        <end position="517"/>
    </location>
</feature>
<dbReference type="InterPro" id="IPR024757">
    <property type="entry name" value="FtsZ_C"/>
</dbReference>
<comment type="subunit">
    <text evidence="5">Homodimer. Polymerizes to form a dynamic ring structure in a strictly GTP-dependent manner. Interacts directly with several other division proteins.</text>
</comment>
<proteinExistence type="inferred from homology"/>
<keyword evidence="3 5" id="KW-0547">Nucleotide-binding</keyword>
<keyword evidence="5 7" id="KW-0131">Cell cycle</keyword>
<accession>F9Y9A3</accession>
<feature type="region of interest" description="Disordered" evidence="8">
    <location>
        <begin position="326"/>
        <end position="348"/>
    </location>
</feature>
<dbReference type="eggNOG" id="COG0206">
    <property type="taxonomic scope" value="Bacteria"/>
</dbReference>
<dbReference type="InterPro" id="IPR008280">
    <property type="entry name" value="Tub_FtsZ_C"/>
</dbReference>
<evidence type="ECO:0000256" key="5">
    <source>
        <dbReference type="HAMAP-Rule" id="MF_00909"/>
    </source>
</evidence>
<evidence type="ECO:0000256" key="6">
    <source>
        <dbReference type="NCBIfam" id="TIGR00065"/>
    </source>
</evidence>
<dbReference type="FunFam" id="3.40.50.1440:FF:000001">
    <property type="entry name" value="Cell division protein FtsZ"/>
    <property type="match status" value="1"/>
</dbReference>
<dbReference type="NCBIfam" id="TIGR00065">
    <property type="entry name" value="ftsZ"/>
    <property type="match status" value="1"/>
</dbReference>
<dbReference type="GO" id="GO:0032153">
    <property type="term" value="C:cell division site"/>
    <property type="evidence" value="ECO:0007669"/>
    <property type="project" value="UniProtKB-UniRule"/>
</dbReference>
<feature type="binding site" evidence="5">
    <location>
        <position position="147"/>
    </location>
    <ligand>
        <name>GTP</name>
        <dbReference type="ChEBI" id="CHEBI:37565"/>
    </ligand>
</feature>
<dbReference type="PROSITE" id="PS01134">
    <property type="entry name" value="FTSZ_1"/>
    <property type="match status" value="1"/>
</dbReference>
<dbReference type="InterPro" id="IPR003008">
    <property type="entry name" value="Tubulin_FtsZ_GTPase"/>
</dbReference>
<evidence type="ECO:0000259" key="10">
    <source>
        <dbReference type="SMART" id="SM00865"/>
    </source>
</evidence>
<evidence type="ECO:0000256" key="7">
    <source>
        <dbReference type="RuleBase" id="RU000631"/>
    </source>
</evidence>
<dbReference type="EMBL" id="CP002018">
    <property type="protein sequence ID" value="AEM41320.1"/>
    <property type="molecule type" value="Genomic_DNA"/>
</dbReference>
<keyword evidence="5 7" id="KW-0717">Septation</keyword>
<dbReference type="InterPro" id="IPR037103">
    <property type="entry name" value="Tubulin/FtsZ-like_C"/>
</dbReference>
<evidence type="ECO:0000256" key="8">
    <source>
        <dbReference type="SAM" id="MobiDB-lite"/>
    </source>
</evidence>
<dbReference type="GO" id="GO:0005525">
    <property type="term" value="F:GTP binding"/>
    <property type="evidence" value="ECO:0007669"/>
    <property type="project" value="UniProtKB-UniRule"/>
</dbReference>
<keyword evidence="2 5" id="KW-0963">Cytoplasm</keyword>
<dbReference type="SMART" id="SM00864">
    <property type="entry name" value="Tubulin"/>
    <property type="match status" value="1"/>
</dbReference>
<feature type="domain" description="Tubulin/FtsZ GTPase" evidence="9">
    <location>
        <begin position="17"/>
        <end position="209"/>
    </location>
</feature>
<dbReference type="RefSeq" id="WP_013383204.1">
    <property type="nucleotide sequence ID" value="NC_017384.1"/>
</dbReference>
<feature type="compositionally biased region" description="Low complexity" evidence="8">
    <location>
        <begin position="332"/>
        <end position="348"/>
    </location>
</feature>
<gene>
    <name evidence="5 11" type="primary">ftsZ</name>
    <name evidence="11" type="ordered locus">KVU_1481</name>
</gene>
<dbReference type="GO" id="GO:0043093">
    <property type="term" value="P:FtsZ-dependent cytokinesis"/>
    <property type="evidence" value="ECO:0007669"/>
    <property type="project" value="UniProtKB-UniRule"/>
</dbReference>
<dbReference type="GO" id="GO:0051258">
    <property type="term" value="P:protein polymerization"/>
    <property type="evidence" value="ECO:0007669"/>
    <property type="project" value="UniProtKB-UniRule"/>
</dbReference>
<dbReference type="FunFam" id="3.30.1330.20:FF:000011">
    <property type="entry name" value="Cell division protein FtsZ"/>
    <property type="match status" value="1"/>
</dbReference>
<keyword evidence="4 5" id="KW-0342">GTP-binding</keyword>
<dbReference type="SUPFAM" id="SSF55307">
    <property type="entry name" value="Tubulin C-terminal domain-like"/>
    <property type="match status" value="1"/>
</dbReference>
<feature type="binding site" evidence="5">
    <location>
        <position position="191"/>
    </location>
    <ligand>
        <name>GTP</name>
        <dbReference type="ChEBI" id="CHEBI:37565"/>
    </ligand>
</feature>